<evidence type="ECO:0000256" key="7">
    <source>
        <dbReference type="ARBA" id="ARBA00022728"/>
    </source>
</evidence>
<comment type="function">
    <text evidence="19">Necessary for the splicing of pre-mRNA. Has a role in the recognition of the branch site (5'-UACUAAC-3'), the pyrimidine tract and the 3'-splice site at the 3'-end of introns.</text>
</comment>
<keyword evidence="5 19" id="KW-0507">mRNA processing</keyword>
<comment type="subcellular location">
    <subcellularLocation>
        <location evidence="1 19">Nucleus</location>
    </subcellularLocation>
</comment>
<evidence type="ECO:0000313" key="23">
    <source>
        <dbReference type="RefSeq" id="XP_026280924.1"/>
    </source>
</evidence>
<keyword evidence="4" id="KW-0597">Phosphoprotein</keyword>
<proteinExistence type="inferred from homology"/>
<feature type="compositionally biased region" description="Low complexity" evidence="20">
    <location>
        <begin position="347"/>
        <end position="366"/>
    </location>
</feature>
<dbReference type="InterPro" id="IPR045071">
    <property type="entry name" value="BBP-like"/>
</dbReference>
<keyword evidence="11" id="KW-0007">Acetylation</keyword>
<evidence type="ECO:0000256" key="5">
    <source>
        <dbReference type="ARBA" id="ARBA00022664"/>
    </source>
</evidence>
<dbReference type="SMART" id="SM00322">
    <property type="entry name" value="KH"/>
    <property type="match status" value="1"/>
</dbReference>
<feature type="compositionally biased region" description="Pro residues" evidence="20">
    <location>
        <begin position="572"/>
        <end position="583"/>
    </location>
</feature>
<evidence type="ECO:0000256" key="12">
    <source>
        <dbReference type="ARBA" id="ARBA00023015"/>
    </source>
</evidence>
<evidence type="ECO:0000256" key="4">
    <source>
        <dbReference type="ARBA" id="ARBA00022553"/>
    </source>
</evidence>
<evidence type="ECO:0000256" key="18">
    <source>
        <dbReference type="PROSITE-ProRule" id="PRU00117"/>
    </source>
</evidence>
<dbReference type="GO" id="GO:0005681">
    <property type="term" value="C:spliceosomal complex"/>
    <property type="evidence" value="ECO:0007669"/>
    <property type="project" value="UniProtKB-KW"/>
</dbReference>
<dbReference type="Gene3D" id="6.10.140.1790">
    <property type="match status" value="1"/>
</dbReference>
<evidence type="ECO:0000256" key="2">
    <source>
        <dbReference type="ARBA" id="ARBA00010382"/>
    </source>
</evidence>
<dbReference type="PANTHER" id="PTHR11208:SF45">
    <property type="entry name" value="SPLICING FACTOR 1"/>
    <property type="match status" value="1"/>
</dbReference>
<evidence type="ECO:0000256" key="14">
    <source>
        <dbReference type="ARBA" id="ARBA00023187"/>
    </source>
</evidence>
<evidence type="ECO:0000256" key="20">
    <source>
        <dbReference type="SAM" id="MobiDB-lite"/>
    </source>
</evidence>
<dbReference type="GO" id="GO:0045131">
    <property type="term" value="F:pre-mRNA branch point binding"/>
    <property type="evidence" value="ECO:0007669"/>
    <property type="project" value="UniProtKB-UniRule"/>
</dbReference>
<keyword evidence="12" id="KW-0805">Transcription regulation</keyword>
<feature type="region of interest" description="Disordered" evidence="20">
    <location>
        <begin position="330"/>
        <end position="600"/>
    </location>
</feature>
<gene>
    <name evidence="23" type="primary">LOC113208228</name>
</gene>
<feature type="compositionally biased region" description="Pro residues" evidence="20">
    <location>
        <begin position="510"/>
        <end position="553"/>
    </location>
</feature>
<dbReference type="FunFam" id="4.10.60.10:FF:000031">
    <property type="entry name" value="splicing factor 1"/>
    <property type="match status" value="1"/>
</dbReference>
<dbReference type="SUPFAM" id="SSF54791">
    <property type="entry name" value="Eukaryotic type KH-domain (KH-domain type I)"/>
    <property type="match status" value="1"/>
</dbReference>
<dbReference type="CDD" id="cd22382">
    <property type="entry name" value="KH-I_SF1"/>
    <property type="match status" value="1"/>
</dbReference>
<dbReference type="PROSITE" id="PS50084">
    <property type="entry name" value="KH_TYPE_1"/>
    <property type="match status" value="1"/>
</dbReference>
<keyword evidence="14 19" id="KW-0508">mRNA splicing</keyword>
<dbReference type="PRINTS" id="PR01217">
    <property type="entry name" value="PRICHEXTENSN"/>
</dbReference>
<name>A0A6J1SI78_FRAOC</name>
<dbReference type="RefSeq" id="XP_026280924.1">
    <property type="nucleotide sequence ID" value="XM_026425139.2"/>
</dbReference>
<evidence type="ECO:0000256" key="3">
    <source>
        <dbReference type="ARBA" id="ARBA00022491"/>
    </source>
</evidence>
<dbReference type="GeneID" id="113208228"/>
<dbReference type="SMART" id="SM00343">
    <property type="entry name" value="ZnF_C2HC"/>
    <property type="match status" value="2"/>
</dbReference>
<dbReference type="OrthoDB" id="10021397at2759"/>
<dbReference type="SUPFAM" id="SSF57756">
    <property type="entry name" value="Retrovirus zinc finger-like domains"/>
    <property type="match status" value="1"/>
</dbReference>
<accession>A0A6J1SI78</accession>
<organism evidence="22 23">
    <name type="scientific">Frankliniella occidentalis</name>
    <name type="common">Western flower thrips</name>
    <name type="synonym">Euthrips occidentalis</name>
    <dbReference type="NCBI Taxonomy" id="133901"/>
    <lineage>
        <taxon>Eukaryota</taxon>
        <taxon>Metazoa</taxon>
        <taxon>Ecdysozoa</taxon>
        <taxon>Arthropoda</taxon>
        <taxon>Hexapoda</taxon>
        <taxon>Insecta</taxon>
        <taxon>Pterygota</taxon>
        <taxon>Neoptera</taxon>
        <taxon>Paraneoptera</taxon>
        <taxon>Thysanoptera</taxon>
        <taxon>Terebrantia</taxon>
        <taxon>Thripoidea</taxon>
        <taxon>Thripidae</taxon>
        <taxon>Frankliniella</taxon>
    </lineage>
</organism>
<comment type="similarity">
    <text evidence="2 19">Belongs to the BBP/SF1 family.</text>
</comment>
<comment type="function">
    <text evidence="16">Necessary for the ATP-dependent first step of spliceosome assembly. Binds to the intron branch point sequence (BPS) 5'-UACUAAC-3' of the pre-mRNA. May act as transcription repressor.</text>
</comment>
<dbReference type="GO" id="GO:0005654">
    <property type="term" value="C:nucleoplasm"/>
    <property type="evidence" value="ECO:0007669"/>
    <property type="project" value="UniProtKB-ARBA"/>
</dbReference>
<dbReference type="GO" id="GO:0000398">
    <property type="term" value="P:mRNA splicing, via spliceosome"/>
    <property type="evidence" value="ECO:0007669"/>
    <property type="project" value="UniProtKB-UniRule"/>
</dbReference>
<dbReference type="PROSITE" id="PS50158">
    <property type="entry name" value="ZF_CCHC"/>
    <property type="match status" value="1"/>
</dbReference>
<dbReference type="Gene3D" id="3.30.1370.10">
    <property type="entry name" value="K Homology domain, type 1"/>
    <property type="match status" value="1"/>
</dbReference>
<dbReference type="InterPro" id="IPR055256">
    <property type="entry name" value="KH_1_KHDC4/BBP-like"/>
</dbReference>
<evidence type="ECO:0000256" key="16">
    <source>
        <dbReference type="ARBA" id="ARBA00055181"/>
    </source>
</evidence>
<keyword evidence="8 17" id="KW-0863">Zinc-finger</keyword>
<evidence type="ECO:0000313" key="22">
    <source>
        <dbReference type="Proteomes" id="UP000504606"/>
    </source>
</evidence>
<dbReference type="Proteomes" id="UP000504606">
    <property type="component" value="Unplaced"/>
</dbReference>
<keyword evidence="15 19" id="KW-0539">Nucleus</keyword>
<evidence type="ECO:0000256" key="15">
    <source>
        <dbReference type="ARBA" id="ARBA00023242"/>
    </source>
</evidence>
<evidence type="ECO:0000256" key="11">
    <source>
        <dbReference type="ARBA" id="ARBA00022990"/>
    </source>
</evidence>
<evidence type="ECO:0000256" key="10">
    <source>
        <dbReference type="ARBA" id="ARBA00022884"/>
    </source>
</evidence>
<sequence length="600" mass="65072">MKRENESAESREERRKKRKSRWGGDEKEKIFIPGMPTVLPTNLTKEQEEAYLVQLQIEEVSRKLRTGELGIASNPEERSPSPEPIYSSDGKRLNTREYRTRKKLEDERHQLIQKMMDLNPEFKPPPDYKPPVVRVSDKVMIPQDEHPDINFVGLLIGPRGNTLKSMERETGAKIIIRGKGSVKEGKVGRKDGQPLPGEDEPLHAYVTASHPESVKKAVDRIKEIIRQGVEVPEGQNDLRRMQLRELALLNGTLRENDGPRCTNCGATDHKSWMCPDKPNVTNNIVCSACGGVGHIARDCRQKRAGSEGSSRSSNQDKAKIDEEYMSLMAELGEGPPPSREKDNYRRSSNNSSNSARLFEQQMQPRPIMAPPPPTVMQTPPQLIPNSLPPPPWSQPQVPGMQGIGLPGVPGADKVSVPSPAAQALPQPAPPGMDSMPNMTRPPPPASNVMQVPPPWQMPSVPPPNLLQAPPPPPPAPASQSPQTTPSIPPLLPWLSSAQPPPPATTQSIARPPPTNVPPPGIPPWQQQPPGPPPAMGGPGPVPPPAGRPPPPPAAQAAMSGMYPWQSGGYMGVPPPQPVQPPPALGNLPNLLAAPPPPPPS</sequence>
<dbReference type="InterPro" id="IPR032570">
    <property type="entry name" value="SF1-HH"/>
</dbReference>
<feature type="compositionally biased region" description="Low complexity" evidence="20">
    <location>
        <begin position="375"/>
        <end position="385"/>
    </location>
</feature>
<feature type="compositionally biased region" description="Low complexity" evidence="20">
    <location>
        <begin position="414"/>
        <end position="425"/>
    </location>
</feature>
<feature type="region of interest" description="Disordered" evidence="20">
    <location>
        <begin position="1"/>
        <end position="29"/>
    </location>
</feature>
<dbReference type="Gene3D" id="4.10.60.10">
    <property type="entry name" value="Zinc finger, CCHC-type"/>
    <property type="match status" value="1"/>
</dbReference>
<dbReference type="GO" id="GO:0008270">
    <property type="term" value="F:zinc ion binding"/>
    <property type="evidence" value="ECO:0007669"/>
    <property type="project" value="UniProtKB-UniRule"/>
</dbReference>
<dbReference type="GO" id="GO:0048024">
    <property type="term" value="P:regulation of mRNA splicing, via spliceosome"/>
    <property type="evidence" value="ECO:0007669"/>
    <property type="project" value="TreeGrafter"/>
</dbReference>
<evidence type="ECO:0000256" key="13">
    <source>
        <dbReference type="ARBA" id="ARBA00023163"/>
    </source>
</evidence>
<protein>
    <recommendedName>
        <fullName evidence="19">Branchpoint-bridging protein</fullName>
    </recommendedName>
</protein>
<dbReference type="Pfam" id="PF00098">
    <property type="entry name" value="zf-CCHC"/>
    <property type="match status" value="1"/>
</dbReference>
<dbReference type="GO" id="GO:0003729">
    <property type="term" value="F:mRNA binding"/>
    <property type="evidence" value="ECO:0007669"/>
    <property type="project" value="TreeGrafter"/>
</dbReference>
<dbReference type="InterPro" id="IPR004087">
    <property type="entry name" value="KH_dom"/>
</dbReference>
<dbReference type="Pfam" id="PF16275">
    <property type="entry name" value="SF1-HH"/>
    <property type="match status" value="1"/>
</dbReference>
<keyword evidence="7 19" id="KW-0747">Spliceosome</keyword>
<reference evidence="23" key="1">
    <citation type="submission" date="2025-08" db="UniProtKB">
        <authorList>
            <consortium name="RefSeq"/>
        </authorList>
    </citation>
    <scope>IDENTIFICATION</scope>
    <source>
        <tissue evidence="23">Whole organism</tissue>
    </source>
</reference>
<feature type="region of interest" description="Disordered" evidence="20">
    <location>
        <begin position="68"/>
        <end position="91"/>
    </location>
</feature>
<feature type="compositionally biased region" description="Basic and acidic residues" evidence="20">
    <location>
        <begin position="1"/>
        <end position="13"/>
    </location>
</feature>
<dbReference type="FunFam" id="3.30.1370.10:FF:000016">
    <property type="entry name" value="Putative splicing factor 1"/>
    <property type="match status" value="1"/>
</dbReference>
<evidence type="ECO:0000256" key="9">
    <source>
        <dbReference type="ARBA" id="ARBA00022833"/>
    </source>
</evidence>
<dbReference type="KEGG" id="foc:113208228"/>
<keyword evidence="6 19" id="KW-0479">Metal-binding</keyword>
<evidence type="ECO:0000256" key="1">
    <source>
        <dbReference type="ARBA" id="ARBA00004123"/>
    </source>
</evidence>
<evidence type="ECO:0000256" key="8">
    <source>
        <dbReference type="ARBA" id="ARBA00022771"/>
    </source>
</evidence>
<feature type="domain" description="CCHC-type" evidence="21">
    <location>
        <begin position="286"/>
        <end position="301"/>
    </location>
</feature>
<dbReference type="PANTHER" id="PTHR11208">
    <property type="entry name" value="RNA-BINDING PROTEIN RELATED"/>
    <property type="match status" value="1"/>
</dbReference>
<keyword evidence="9 19" id="KW-0862">Zinc</keyword>
<keyword evidence="3" id="KW-0678">Repressor</keyword>
<keyword evidence="22" id="KW-1185">Reference proteome</keyword>
<keyword evidence="10 18" id="KW-0694">RNA-binding</keyword>
<dbReference type="InterPro" id="IPR036612">
    <property type="entry name" value="KH_dom_type_1_sf"/>
</dbReference>
<dbReference type="InterPro" id="IPR047086">
    <property type="entry name" value="SF1-HH_sf"/>
</dbReference>
<dbReference type="InterPro" id="IPR001878">
    <property type="entry name" value="Znf_CCHC"/>
</dbReference>
<evidence type="ECO:0000256" key="19">
    <source>
        <dbReference type="RuleBase" id="RU367126"/>
    </source>
</evidence>
<dbReference type="Pfam" id="PF22675">
    <property type="entry name" value="KH-I_KHDC4-BBP"/>
    <property type="match status" value="1"/>
</dbReference>
<evidence type="ECO:0000256" key="17">
    <source>
        <dbReference type="PROSITE-ProRule" id="PRU00047"/>
    </source>
</evidence>
<feature type="compositionally biased region" description="Pro residues" evidence="20">
    <location>
        <begin position="439"/>
        <end position="476"/>
    </location>
</feature>
<dbReference type="InterPro" id="IPR036875">
    <property type="entry name" value="Znf_CCHC_sf"/>
</dbReference>
<dbReference type="AlphaFoldDB" id="A0A6J1SI78"/>
<keyword evidence="13" id="KW-0804">Transcription</keyword>
<evidence type="ECO:0000259" key="21">
    <source>
        <dbReference type="PROSITE" id="PS50158"/>
    </source>
</evidence>
<evidence type="ECO:0000256" key="6">
    <source>
        <dbReference type="ARBA" id="ARBA00022723"/>
    </source>
</evidence>